<keyword evidence="2" id="KW-0472">Membrane</keyword>
<proteinExistence type="predicted"/>
<feature type="region of interest" description="Disordered" evidence="1">
    <location>
        <begin position="1"/>
        <end position="81"/>
    </location>
</feature>
<dbReference type="EMBL" id="JAACJJ010000060">
    <property type="protein sequence ID" value="KAF5309224.1"/>
    <property type="molecule type" value="Genomic_DNA"/>
</dbReference>
<feature type="compositionally biased region" description="Basic and acidic residues" evidence="1">
    <location>
        <begin position="202"/>
        <end position="218"/>
    </location>
</feature>
<feature type="region of interest" description="Disordered" evidence="1">
    <location>
        <begin position="611"/>
        <end position="688"/>
    </location>
</feature>
<dbReference type="Proteomes" id="UP000567179">
    <property type="component" value="Unassembled WGS sequence"/>
</dbReference>
<keyword evidence="4" id="KW-1185">Reference proteome</keyword>
<evidence type="ECO:0000313" key="4">
    <source>
        <dbReference type="Proteomes" id="UP000567179"/>
    </source>
</evidence>
<keyword evidence="2" id="KW-0812">Transmembrane</keyword>
<name>A0A8H5ER39_9AGAR</name>
<feature type="compositionally biased region" description="Basic and acidic residues" evidence="1">
    <location>
        <begin position="613"/>
        <end position="636"/>
    </location>
</feature>
<reference evidence="3 4" key="1">
    <citation type="journal article" date="2020" name="ISME J.">
        <title>Uncovering the hidden diversity of litter-decomposition mechanisms in mushroom-forming fungi.</title>
        <authorList>
            <person name="Floudas D."/>
            <person name="Bentzer J."/>
            <person name="Ahren D."/>
            <person name="Johansson T."/>
            <person name="Persson P."/>
            <person name="Tunlid A."/>
        </authorList>
    </citation>
    <scope>NUCLEOTIDE SEQUENCE [LARGE SCALE GENOMIC DNA]</scope>
    <source>
        <strain evidence="3 4">CBS 101986</strain>
    </source>
</reference>
<feature type="transmembrane region" description="Helical" evidence="2">
    <location>
        <begin position="581"/>
        <end position="602"/>
    </location>
</feature>
<feature type="region of interest" description="Disordered" evidence="1">
    <location>
        <begin position="124"/>
        <end position="159"/>
    </location>
</feature>
<keyword evidence="2" id="KW-1133">Transmembrane helix</keyword>
<dbReference type="AlphaFoldDB" id="A0A8H5ER39"/>
<protein>
    <submittedName>
        <fullName evidence="3">Uncharacterized protein</fullName>
    </submittedName>
</protein>
<feature type="compositionally biased region" description="Basic and acidic residues" evidence="1">
    <location>
        <begin position="648"/>
        <end position="682"/>
    </location>
</feature>
<evidence type="ECO:0000256" key="2">
    <source>
        <dbReference type="SAM" id="Phobius"/>
    </source>
</evidence>
<gene>
    <name evidence="3" type="ORF">D9619_012731</name>
</gene>
<organism evidence="3 4">
    <name type="scientific">Psilocybe cf. subviscida</name>
    <dbReference type="NCBI Taxonomy" id="2480587"/>
    <lineage>
        <taxon>Eukaryota</taxon>
        <taxon>Fungi</taxon>
        <taxon>Dikarya</taxon>
        <taxon>Basidiomycota</taxon>
        <taxon>Agaricomycotina</taxon>
        <taxon>Agaricomycetes</taxon>
        <taxon>Agaricomycetidae</taxon>
        <taxon>Agaricales</taxon>
        <taxon>Agaricineae</taxon>
        <taxon>Strophariaceae</taxon>
        <taxon>Psilocybe</taxon>
    </lineage>
</organism>
<accession>A0A8H5ER39</accession>
<evidence type="ECO:0000256" key="1">
    <source>
        <dbReference type="SAM" id="MobiDB-lite"/>
    </source>
</evidence>
<feature type="transmembrane region" description="Helical" evidence="2">
    <location>
        <begin position="530"/>
        <end position="561"/>
    </location>
</feature>
<sequence length="688" mass="76224">MAFEQISRFPFPSLTDLPMSDLTETEDTPPTLKISPASSNAQSDRSANVSAPPLGRTPSDKLSALPFSPPEILPHSRRDRTSNFASNIKRAYRRSFDGTLSLPTLPRVDHDHFGFSKHGTKSWMSPTESGMGVGGASHSSTREPTTREGYLSGRDTPRVSFDGDRHSLPAMPSVGQGMILSLPFFIHAHTLAAISRIISRESDKQRQLPGHSHDEHPGSRSPSQSRATSPLRMLHNWSSGFHRGRTNSEEPFIPVDPFKFKTRMSICGIGLNNRDLESGEGSSSSDAYDCEDVVPMSAIRTFFADAGHFFGDTLPREIYLNLLLRLPAMYFSRVARIFEDADVSRPDIQRMIDNSGGSWRRYQSQPAHITPSFHAEGSATPAKKRPTLFPDGTTPTAGAISGLAAQAGIAPAAAMMHTPLPFPDEWTPPLVSPALIRFKHSWEAFIDSLLREWKTLNVVSALLASAILTVFQIPEAANDPLTRTCAFLSLICALMSLSYGCIYIVRFGTMRSMFHASRWAEEARRMNTAICWNVWVLLATPAVWMAWAMVLFLSAILSLVWRTGSASDPQDRSPVNDRSALGPRVAISGILLLGMVYLTMIVKTLRRYGSTEAPKRDGGQVQPDVRDNERLNDGHGAEGQQSRPSKQPHKDDNVEMERRGRERERTGSRHVRRREEELEKTHIGIGSM</sequence>
<feature type="compositionally biased region" description="Polar residues" evidence="1">
    <location>
        <begin position="36"/>
        <end position="49"/>
    </location>
</feature>
<evidence type="ECO:0000313" key="3">
    <source>
        <dbReference type="EMBL" id="KAF5309224.1"/>
    </source>
</evidence>
<comment type="caution">
    <text evidence="3">The sequence shown here is derived from an EMBL/GenBank/DDBJ whole genome shotgun (WGS) entry which is preliminary data.</text>
</comment>
<feature type="transmembrane region" description="Helical" evidence="2">
    <location>
        <begin position="486"/>
        <end position="509"/>
    </location>
</feature>
<dbReference type="OrthoDB" id="3062801at2759"/>
<feature type="region of interest" description="Disordered" evidence="1">
    <location>
        <begin position="202"/>
        <end position="229"/>
    </location>
</feature>